<dbReference type="InterPro" id="IPR036465">
    <property type="entry name" value="vWFA_dom_sf"/>
</dbReference>
<dbReference type="EMBL" id="CP018155">
    <property type="protein sequence ID" value="APG65186.1"/>
    <property type="molecule type" value="Genomic_DNA"/>
</dbReference>
<dbReference type="KEGG" id="ten:LPB136_07430"/>
<protein>
    <recommendedName>
        <fullName evidence="3">VWFA domain-containing protein</fullName>
    </recommendedName>
</protein>
<evidence type="ECO:0000313" key="2">
    <source>
        <dbReference type="Proteomes" id="UP000181898"/>
    </source>
</evidence>
<accession>A0A1L3JJ68</accession>
<evidence type="ECO:0008006" key="3">
    <source>
        <dbReference type="Google" id="ProtNLM"/>
    </source>
</evidence>
<name>A0A1L3JJ68_9FLAO</name>
<sequence length="329" mass="37647">MSGLINQAKAQLWEIVNELSYAKCGNDKPNLEIALYEYGNDRISSESGFIRKVLHFSTDLDEISERLFSLTTNGGSEYCGKVIQTSINELEWGKNKGDLKMIFIAGNEPFTQGNVFYKDAITNAKENDVVVNTIFCGDYRTGVSGMWQDGATHGNGDYMTINHNKKIVHVVTPYDDEIIILNKRLNKTYVYYGNKGASKFASQYTQDMNAETLDEVVVVKRAVSKSSRLYNNKNWDLVDAEKEADFNYNKIKKTQLPKELQGKSTSEIKKYVKSKSEERAKIQKEIKELDKKRRVFVTKKQQEKTNKDELNSVMINAIKKQAKKKSYTW</sequence>
<organism evidence="1 2">
    <name type="scientific">Tenacibaculum todarodis</name>
    <dbReference type="NCBI Taxonomy" id="1850252"/>
    <lineage>
        <taxon>Bacteria</taxon>
        <taxon>Pseudomonadati</taxon>
        <taxon>Bacteroidota</taxon>
        <taxon>Flavobacteriia</taxon>
        <taxon>Flavobacteriales</taxon>
        <taxon>Flavobacteriaceae</taxon>
        <taxon>Tenacibaculum</taxon>
    </lineage>
</organism>
<dbReference type="Gene3D" id="3.40.50.410">
    <property type="entry name" value="von Willebrand factor, type A domain"/>
    <property type="match status" value="1"/>
</dbReference>
<dbReference type="STRING" id="1850252.LPB136_07430"/>
<gene>
    <name evidence="1" type="ORF">LPB136_07430</name>
</gene>
<keyword evidence="2" id="KW-1185">Reference proteome</keyword>
<dbReference type="Proteomes" id="UP000181898">
    <property type="component" value="Chromosome"/>
</dbReference>
<dbReference type="AlphaFoldDB" id="A0A1L3JJ68"/>
<evidence type="ECO:0000313" key="1">
    <source>
        <dbReference type="EMBL" id="APG65186.1"/>
    </source>
</evidence>
<reference evidence="1 2" key="1">
    <citation type="submission" date="2016-11" db="EMBL/GenBank/DDBJ databases">
        <title>Tenacibaculum sp. LPB0136, isolated from marine environment.</title>
        <authorList>
            <person name="Kim E."/>
            <person name="Yi H."/>
        </authorList>
    </citation>
    <scope>NUCLEOTIDE SEQUENCE [LARGE SCALE GENOMIC DNA]</scope>
    <source>
        <strain evidence="1 2">LPB0136</strain>
    </source>
</reference>
<proteinExistence type="predicted"/>
<dbReference type="SUPFAM" id="SSF53300">
    <property type="entry name" value="vWA-like"/>
    <property type="match status" value="1"/>
</dbReference>